<gene>
    <name evidence="1" type="ORF">PSHT_01161</name>
</gene>
<accession>A0A2S4WL97</accession>
<reference evidence="2" key="3">
    <citation type="journal article" date="2018" name="Mol. Plant Microbe Interact.">
        <title>Genome sequence resources for the wheat stripe rust pathogen (Puccinia striiformis f. sp. tritici) and the barley stripe rust pathogen (Puccinia striiformis f. sp. hordei).</title>
        <authorList>
            <person name="Xia C."/>
            <person name="Wang M."/>
            <person name="Yin C."/>
            <person name="Cornejo O.E."/>
            <person name="Hulbert S.H."/>
            <person name="Chen X."/>
        </authorList>
    </citation>
    <scope>NUCLEOTIDE SEQUENCE [LARGE SCALE GENOMIC DNA]</scope>
    <source>
        <strain evidence="2">93TX-2</strain>
    </source>
</reference>
<organism evidence="1 2">
    <name type="scientific">Puccinia striiformis</name>
    <dbReference type="NCBI Taxonomy" id="27350"/>
    <lineage>
        <taxon>Eukaryota</taxon>
        <taxon>Fungi</taxon>
        <taxon>Dikarya</taxon>
        <taxon>Basidiomycota</taxon>
        <taxon>Pucciniomycotina</taxon>
        <taxon>Pucciniomycetes</taxon>
        <taxon>Pucciniales</taxon>
        <taxon>Pucciniaceae</taxon>
        <taxon>Puccinia</taxon>
    </lineage>
</organism>
<reference evidence="2" key="2">
    <citation type="journal article" date="2018" name="BMC Genomics">
        <title>Genomic insights into host adaptation between the wheat stripe rust pathogen (Puccinia striiformis f. sp. tritici) and the barley stripe rust pathogen (Puccinia striiformis f. sp. hordei).</title>
        <authorList>
            <person name="Xia C."/>
            <person name="Wang M."/>
            <person name="Yin C."/>
            <person name="Cornejo O.E."/>
            <person name="Hulbert S.H."/>
            <person name="Chen X."/>
        </authorList>
    </citation>
    <scope>NUCLEOTIDE SEQUENCE [LARGE SCALE GENOMIC DNA]</scope>
    <source>
        <strain evidence="2">93TX-2</strain>
    </source>
</reference>
<sequence>MHCLRLQVFQFKKIKKDDGKQEEAMVKGC</sequence>
<dbReference type="EMBL" id="PKSM01000009">
    <property type="protein sequence ID" value="POW22521.1"/>
    <property type="molecule type" value="Genomic_DNA"/>
</dbReference>
<evidence type="ECO:0000313" key="1">
    <source>
        <dbReference type="EMBL" id="POW22521.1"/>
    </source>
</evidence>
<dbReference type="Proteomes" id="UP000238274">
    <property type="component" value="Unassembled WGS sequence"/>
</dbReference>
<dbReference type="VEuPathDB" id="FungiDB:PSHT_01161"/>
<name>A0A2S4WL97_9BASI</name>
<protein>
    <submittedName>
        <fullName evidence="1">Uncharacterized protein</fullName>
    </submittedName>
</protein>
<reference evidence="1 2" key="1">
    <citation type="submission" date="2017-12" db="EMBL/GenBank/DDBJ databases">
        <title>Gene loss provides genomic basis for host adaptation in cereal stripe rust fungi.</title>
        <authorList>
            <person name="Xia C."/>
        </authorList>
    </citation>
    <scope>NUCLEOTIDE SEQUENCE [LARGE SCALE GENOMIC DNA]</scope>
    <source>
        <strain evidence="1 2">93TX-2</strain>
    </source>
</reference>
<comment type="caution">
    <text evidence="1">The sequence shown here is derived from an EMBL/GenBank/DDBJ whole genome shotgun (WGS) entry which is preliminary data.</text>
</comment>
<keyword evidence="2" id="KW-1185">Reference proteome</keyword>
<evidence type="ECO:0000313" key="2">
    <source>
        <dbReference type="Proteomes" id="UP000238274"/>
    </source>
</evidence>
<proteinExistence type="predicted"/>
<dbReference type="AlphaFoldDB" id="A0A2S4WL97"/>